<accession>A0A328C3A9</accession>
<keyword evidence="3" id="KW-0067">ATP-binding</keyword>
<organism evidence="5 6">
    <name type="scientific">Lujinxingia litoralis</name>
    <dbReference type="NCBI Taxonomy" id="2211119"/>
    <lineage>
        <taxon>Bacteria</taxon>
        <taxon>Deltaproteobacteria</taxon>
        <taxon>Bradymonadales</taxon>
        <taxon>Lujinxingiaceae</taxon>
        <taxon>Lujinxingia</taxon>
    </lineage>
</organism>
<protein>
    <recommendedName>
        <fullName evidence="4">ABC transporter domain-containing protein</fullName>
    </recommendedName>
</protein>
<evidence type="ECO:0000256" key="1">
    <source>
        <dbReference type="ARBA" id="ARBA00022448"/>
    </source>
</evidence>
<sequence>MSAPLLRVHNLSWTPPDHDAPLWSGVTFELGSGQRLALEGESGSGKSTLLRAIIGLLPGSTGQVYWRGQPLSPDTIRSVRRQLVYLHQRPAPLATTLGQELALARHYADFRPDDTPPGLDEDAQRQLLDLLGLGDLRDHHPFDRLSPGQQQRLALVRALTLKPRALLLDEPTASLDPERRDLVEALLLRYLNDDPTRALIWISHSRQQRQRLATRTLSIHRWRPPASTSP</sequence>
<evidence type="ECO:0000259" key="4">
    <source>
        <dbReference type="PROSITE" id="PS50893"/>
    </source>
</evidence>
<keyword evidence="1" id="KW-0813">Transport</keyword>
<proteinExistence type="predicted"/>
<comment type="caution">
    <text evidence="5">The sequence shown here is derived from an EMBL/GenBank/DDBJ whole genome shotgun (WGS) entry which is preliminary data.</text>
</comment>
<dbReference type="GO" id="GO:0016020">
    <property type="term" value="C:membrane"/>
    <property type="evidence" value="ECO:0007669"/>
    <property type="project" value="InterPro"/>
</dbReference>
<dbReference type="PROSITE" id="PS00211">
    <property type="entry name" value="ABC_TRANSPORTER_1"/>
    <property type="match status" value="1"/>
</dbReference>
<dbReference type="AlphaFoldDB" id="A0A328C3A9"/>
<dbReference type="InterPro" id="IPR027417">
    <property type="entry name" value="P-loop_NTPase"/>
</dbReference>
<dbReference type="SUPFAM" id="SSF52540">
    <property type="entry name" value="P-loop containing nucleoside triphosphate hydrolases"/>
    <property type="match status" value="1"/>
</dbReference>
<keyword evidence="6" id="KW-1185">Reference proteome</keyword>
<dbReference type="PANTHER" id="PTHR43119">
    <property type="entry name" value="ABC TRANSPORT PROTEIN ATP-BINDING COMPONENT-RELATED"/>
    <property type="match status" value="1"/>
</dbReference>
<keyword evidence="2" id="KW-0547">Nucleotide-binding</keyword>
<dbReference type="OrthoDB" id="9809450at2"/>
<dbReference type="Proteomes" id="UP000249169">
    <property type="component" value="Unassembled WGS sequence"/>
</dbReference>
<name>A0A328C3A9_9DELT</name>
<dbReference type="InterPro" id="IPR015856">
    <property type="entry name" value="ABC_transpr_CbiO/EcfA_su"/>
</dbReference>
<evidence type="ECO:0000313" key="6">
    <source>
        <dbReference type="Proteomes" id="UP000249169"/>
    </source>
</evidence>
<dbReference type="PANTHER" id="PTHR43119:SF1">
    <property type="entry name" value="ABC TRANSPORTER DOMAIN-CONTAINING PROTEIN"/>
    <property type="match status" value="1"/>
</dbReference>
<dbReference type="GO" id="GO:0055085">
    <property type="term" value="P:transmembrane transport"/>
    <property type="evidence" value="ECO:0007669"/>
    <property type="project" value="InterPro"/>
</dbReference>
<dbReference type="GO" id="GO:0005524">
    <property type="term" value="F:ATP binding"/>
    <property type="evidence" value="ECO:0007669"/>
    <property type="project" value="UniProtKB-KW"/>
</dbReference>
<dbReference type="InterPro" id="IPR003439">
    <property type="entry name" value="ABC_transporter-like_ATP-bd"/>
</dbReference>
<dbReference type="RefSeq" id="WP_111730835.1">
    <property type="nucleotide sequence ID" value="NZ_QHKO01000008.1"/>
</dbReference>
<dbReference type="Gene3D" id="3.40.50.300">
    <property type="entry name" value="P-loop containing nucleotide triphosphate hydrolases"/>
    <property type="match status" value="1"/>
</dbReference>
<dbReference type="SMART" id="SM00382">
    <property type="entry name" value="AAA"/>
    <property type="match status" value="1"/>
</dbReference>
<evidence type="ECO:0000256" key="3">
    <source>
        <dbReference type="ARBA" id="ARBA00022840"/>
    </source>
</evidence>
<dbReference type="PROSITE" id="PS50893">
    <property type="entry name" value="ABC_TRANSPORTER_2"/>
    <property type="match status" value="1"/>
</dbReference>
<evidence type="ECO:0000313" key="5">
    <source>
        <dbReference type="EMBL" id="RAL20743.1"/>
    </source>
</evidence>
<dbReference type="InterPro" id="IPR003593">
    <property type="entry name" value="AAA+_ATPase"/>
</dbReference>
<evidence type="ECO:0000256" key="2">
    <source>
        <dbReference type="ARBA" id="ARBA00022741"/>
    </source>
</evidence>
<dbReference type="GO" id="GO:0016887">
    <property type="term" value="F:ATP hydrolysis activity"/>
    <property type="evidence" value="ECO:0007669"/>
    <property type="project" value="InterPro"/>
</dbReference>
<feature type="domain" description="ABC transporter" evidence="4">
    <location>
        <begin position="6"/>
        <end position="230"/>
    </location>
</feature>
<dbReference type="EMBL" id="QHKO01000008">
    <property type="protein sequence ID" value="RAL20743.1"/>
    <property type="molecule type" value="Genomic_DNA"/>
</dbReference>
<gene>
    <name evidence="5" type="ORF">DL240_15610</name>
</gene>
<dbReference type="InterPro" id="IPR017871">
    <property type="entry name" value="ABC_transporter-like_CS"/>
</dbReference>
<dbReference type="CDD" id="cd03225">
    <property type="entry name" value="ABC_cobalt_CbiO_domain1"/>
    <property type="match status" value="1"/>
</dbReference>
<reference evidence="5 6" key="1">
    <citation type="submission" date="2018-05" db="EMBL/GenBank/DDBJ databases">
        <title>Lujinxingia marina gen. nov. sp. nov., a new facultative anaerobic member of the class Deltaproteobacteria, and proposal of Lujinxingaceae fam. nov.</title>
        <authorList>
            <person name="Li C.-M."/>
        </authorList>
    </citation>
    <scope>NUCLEOTIDE SEQUENCE [LARGE SCALE GENOMIC DNA]</scope>
    <source>
        <strain evidence="5 6">B210</strain>
    </source>
</reference>
<dbReference type="Pfam" id="PF00005">
    <property type="entry name" value="ABC_tran"/>
    <property type="match status" value="1"/>
</dbReference>